<dbReference type="SUPFAM" id="SSF54631">
    <property type="entry name" value="CBS-domain pair"/>
    <property type="match status" value="1"/>
</dbReference>
<dbReference type="Gene3D" id="3.10.580.10">
    <property type="entry name" value="CBS-domain"/>
    <property type="match status" value="1"/>
</dbReference>
<dbReference type="PIRSF" id="PIRSF036990">
    <property type="entry name" value="UCP036990_CBS_BON"/>
    <property type="match status" value="1"/>
</dbReference>
<dbReference type="AlphaFoldDB" id="A0A8J3ZZT9"/>
<keyword evidence="6" id="KW-1185">Reference proteome</keyword>
<sequence length="229" mass="25246">MNGQHVKDVMTPEVVVVAPDCGFKHIVDVLADFKVSAVPVVDDGVVIGVVSEADLLHKVEFGGAVEPARLFERRSHRSSRQKAAGETARDLMTSPVVTVAPDASIGAAARLMEQHHVKRLPVVDGTTGHLVGIVARRDLLRRYLRPDSEIRREIVDDVLLRTMWVDPADITVTVEEGRVTMTGRSDRRSTAQIAVRLARGVDGVVSVTDKLSWRFDDLDNRRVPTMFDP</sequence>
<protein>
    <recommendedName>
        <fullName evidence="7">CBS domain containing membrane protein</fullName>
    </recommendedName>
</protein>
<dbReference type="Pfam" id="PF00571">
    <property type="entry name" value="CBS"/>
    <property type="match status" value="2"/>
</dbReference>
<dbReference type="Pfam" id="PF04972">
    <property type="entry name" value="BON"/>
    <property type="match status" value="1"/>
</dbReference>
<dbReference type="InterPro" id="IPR046342">
    <property type="entry name" value="CBS_dom_sf"/>
</dbReference>
<dbReference type="Proteomes" id="UP000635606">
    <property type="component" value="Unassembled WGS sequence"/>
</dbReference>
<evidence type="ECO:0000256" key="1">
    <source>
        <dbReference type="ARBA" id="ARBA00023122"/>
    </source>
</evidence>
<dbReference type="PROSITE" id="PS50914">
    <property type="entry name" value="BON"/>
    <property type="match status" value="1"/>
</dbReference>
<name>A0A8J3ZZT9_9ACTN</name>
<dbReference type="SMART" id="SM00116">
    <property type="entry name" value="CBS"/>
    <property type="match status" value="2"/>
</dbReference>
<dbReference type="Gene3D" id="3.30.1340.30">
    <property type="match status" value="1"/>
</dbReference>
<evidence type="ECO:0000259" key="4">
    <source>
        <dbReference type="PROSITE" id="PS51371"/>
    </source>
</evidence>
<accession>A0A8J3ZZT9</accession>
<dbReference type="InterPro" id="IPR051257">
    <property type="entry name" value="Diverse_CBS-Domain"/>
</dbReference>
<feature type="domain" description="CBS" evidence="4">
    <location>
        <begin position="92"/>
        <end position="149"/>
    </location>
</feature>
<dbReference type="RefSeq" id="WP_203931396.1">
    <property type="nucleotide sequence ID" value="NZ_BOPH01000088.1"/>
</dbReference>
<dbReference type="PANTHER" id="PTHR43080:SF29">
    <property type="entry name" value="OS02G0818000 PROTEIN"/>
    <property type="match status" value="1"/>
</dbReference>
<dbReference type="EMBL" id="BOPH01000088">
    <property type="protein sequence ID" value="GIJ71535.1"/>
    <property type="molecule type" value="Genomic_DNA"/>
</dbReference>
<dbReference type="InterPro" id="IPR007055">
    <property type="entry name" value="BON_dom"/>
</dbReference>
<evidence type="ECO:0000313" key="6">
    <source>
        <dbReference type="Proteomes" id="UP000635606"/>
    </source>
</evidence>
<dbReference type="PANTHER" id="PTHR43080">
    <property type="entry name" value="CBS DOMAIN-CONTAINING PROTEIN CBSX3, MITOCHONDRIAL"/>
    <property type="match status" value="1"/>
</dbReference>
<feature type="domain" description="BON" evidence="3">
    <location>
        <begin position="147"/>
        <end position="215"/>
    </location>
</feature>
<gene>
    <name evidence="5" type="ORF">Voc01_064520</name>
</gene>
<comment type="caution">
    <text evidence="5">The sequence shown here is derived from an EMBL/GenBank/DDBJ whole genome shotgun (WGS) entry which is preliminary data.</text>
</comment>
<reference evidence="5" key="1">
    <citation type="submission" date="2021-01" db="EMBL/GenBank/DDBJ databases">
        <title>Whole genome shotgun sequence of Virgisporangium ochraceum NBRC 16418.</title>
        <authorList>
            <person name="Komaki H."/>
            <person name="Tamura T."/>
        </authorList>
    </citation>
    <scope>NUCLEOTIDE SEQUENCE</scope>
    <source>
        <strain evidence="5">NBRC 16418</strain>
    </source>
</reference>
<feature type="domain" description="CBS" evidence="4">
    <location>
        <begin position="10"/>
        <end position="65"/>
    </location>
</feature>
<evidence type="ECO:0000259" key="3">
    <source>
        <dbReference type="PROSITE" id="PS50914"/>
    </source>
</evidence>
<evidence type="ECO:0000313" key="5">
    <source>
        <dbReference type="EMBL" id="GIJ71535.1"/>
    </source>
</evidence>
<dbReference type="InterPro" id="IPR000644">
    <property type="entry name" value="CBS_dom"/>
</dbReference>
<organism evidence="5 6">
    <name type="scientific">Virgisporangium ochraceum</name>
    <dbReference type="NCBI Taxonomy" id="65505"/>
    <lineage>
        <taxon>Bacteria</taxon>
        <taxon>Bacillati</taxon>
        <taxon>Actinomycetota</taxon>
        <taxon>Actinomycetes</taxon>
        <taxon>Micromonosporales</taxon>
        <taxon>Micromonosporaceae</taxon>
        <taxon>Virgisporangium</taxon>
    </lineage>
</organism>
<dbReference type="PROSITE" id="PS51371">
    <property type="entry name" value="CBS"/>
    <property type="match status" value="2"/>
</dbReference>
<evidence type="ECO:0000256" key="2">
    <source>
        <dbReference type="PROSITE-ProRule" id="PRU00703"/>
    </source>
</evidence>
<evidence type="ECO:0008006" key="7">
    <source>
        <dbReference type="Google" id="ProtNLM"/>
    </source>
</evidence>
<keyword evidence="1 2" id="KW-0129">CBS domain</keyword>
<dbReference type="InterPro" id="IPR017080">
    <property type="entry name" value="UCP036990_CBS_BON"/>
</dbReference>
<proteinExistence type="predicted"/>